<evidence type="ECO:0000313" key="1">
    <source>
        <dbReference type="EMBL" id="MFC4672318.1"/>
    </source>
</evidence>
<proteinExistence type="predicted"/>
<dbReference type="EMBL" id="JBHSGN010000008">
    <property type="protein sequence ID" value="MFC4672318.1"/>
    <property type="molecule type" value="Genomic_DNA"/>
</dbReference>
<dbReference type="RefSeq" id="WP_379993494.1">
    <property type="nucleotide sequence ID" value="NZ_JBHSGN010000008.1"/>
</dbReference>
<protein>
    <submittedName>
        <fullName evidence="1">Uncharacterized protein</fullName>
    </submittedName>
</protein>
<comment type="caution">
    <text evidence="1">The sequence shown here is derived from an EMBL/GenBank/DDBJ whole genome shotgun (WGS) entry which is preliminary data.</text>
</comment>
<name>A0ABV9KQF8_9BACT</name>
<dbReference type="Proteomes" id="UP001596023">
    <property type="component" value="Unassembled WGS sequence"/>
</dbReference>
<reference evidence="2" key="1">
    <citation type="journal article" date="2019" name="Int. J. Syst. Evol. Microbiol.">
        <title>The Global Catalogue of Microorganisms (GCM) 10K type strain sequencing project: providing services to taxonomists for standard genome sequencing and annotation.</title>
        <authorList>
            <consortium name="The Broad Institute Genomics Platform"/>
            <consortium name="The Broad Institute Genome Sequencing Center for Infectious Disease"/>
            <person name="Wu L."/>
            <person name="Ma J."/>
        </authorList>
    </citation>
    <scope>NUCLEOTIDE SEQUENCE [LARGE SCALE GENOMIC DNA]</scope>
    <source>
        <strain evidence="2">CCUG 66188</strain>
    </source>
</reference>
<sequence length="44" mass="5309">MFQNWNLTYTQIPRKLDKENKPVTDWQAVTFQSDYDPYKNPGMV</sequence>
<evidence type="ECO:0000313" key="2">
    <source>
        <dbReference type="Proteomes" id="UP001596023"/>
    </source>
</evidence>
<keyword evidence="2" id="KW-1185">Reference proteome</keyword>
<gene>
    <name evidence="1" type="ORF">ACFO6W_01285</name>
</gene>
<organism evidence="1 2">
    <name type="scientific">Dysgonomonas termitidis</name>
    <dbReference type="NCBI Taxonomy" id="1516126"/>
    <lineage>
        <taxon>Bacteria</taxon>
        <taxon>Pseudomonadati</taxon>
        <taxon>Bacteroidota</taxon>
        <taxon>Bacteroidia</taxon>
        <taxon>Bacteroidales</taxon>
        <taxon>Dysgonomonadaceae</taxon>
        <taxon>Dysgonomonas</taxon>
    </lineage>
</organism>
<accession>A0ABV9KQF8</accession>